<evidence type="ECO:0000259" key="2">
    <source>
        <dbReference type="SMART" id="SM00834"/>
    </source>
</evidence>
<dbReference type="Proteomes" id="UP001626537">
    <property type="component" value="Chromosome"/>
</dbReference>
<dbReference type="Pfam" id="PF09723">
    <property type="entry name" value="Zn_ribbon_8"/>
    <property type="match status" value="1"/>
</dbReference>
<evidence type="ECO:0000256" key="1">
    <source>
        <dbReference type="SAM" id="MobiDB-lite"/>
    </source>
</evidence>
<dbReference type="PANTHER" id="PTHR34404">
    <property type="entry name" value="REGULATORY PROTEIN, FMDB FAMILY"/>
    <property type="match status" value="1"/>
</dbReference>
<feature type="domain" description="Putative regulatory protein FmdB zinc ribbon" evidence="2">
    <location>
        <begin position="1"/>
        <end position="42"/>
    </location>
</feature>
<feature type="compositionally biased region" description="Low complexity" evidence="1">
    <location>
        <begin position="96"/>
        <end position="111"/>
    </location>
</feature>
<dbReference type="SMART" id="SM00834">
    <property type="entry name" value="CxxC_CXXC_SSSS"/>
    <property type="match status" value="1"/>
</dbReference>
<gene>
    <name evidence="3" type="ORF">R0135_09235</name>
</gene>
<name>A0ABZ0HYU9_9GAMM</name>
<feature type="compositionally biased region" description="Basic and acidic residues" evidence="1">
    <location>
        <begin position="71"/>
        <end position="95"/>
    </location>
</feature>
<reference evidence="3 4" key="1">
    <citation type="submission" date="2023-10" db="EMBL/GenBank/DDBJ databases">
        <title>Two novel species belonging to the OM43/NOR5 clade.</title>
        <authorList>
            <person name="Park M."/>
        </authorList>
    </citation>
    <scope>NUCLEOTIDE SEQUENCE [LARGE SCALE GENOMIC DNA]</scope>
    <source>
        <strain evidence="3 4">IMCC43200</strain>
    </source>
</reference>
<accession>A0ABZ0HYU9</accession>
<organism evidence="3 4">
    <name type="scientific">Congregibacter variabilis</name>
    <dbReference type="NCBI Taxonomy" id="3081200"/>
    <lineage>
        <taxon>Bacteria</taxon>
        <taxon>Pseudomonadati</taxon>
        <taxon>Pseudomonadota</taxon>
        <taxon>Gammaproteobacteria</taxon>
        <taxon>Cellvibrionales</taxon>
        <taxon>Halieaceae</taxon>
        <taxon>Congregibacter</taxon>
    </lineage>
</organism>
<sequence length="111" mass="11435">MPIYEYQCTECGALHEALRKISDPPLTECPACGKSTLRKKVSAAAFRLAGSGWYETDFKSGNKKNLAGDSASDKPGGDKSGDMGGDKGGDKKDSSAAKPSKSDTSSGSPAA</sequence>
<protein>
    <submittedName>
        <fullName evidence="3">Zinc ribbon domain-containing protein</fullName>
    </submittedName>
</protein>
<feature type="region of interest" description="Disordered" evidence="1">
    <location>
        <begin position="59"/>
        <end position="111"/>
    </location>
</feature>
<dbReference type="PANTHER" id="PTHR34404:SF2">
    <property type="entry name" value="CONSERVED SERINE RICH PROTEIN"/>
    <property type="match status" value="1"/>
</dbReference>
<dbReference type="InterPro" id="IPR013429">
    <property type="entry name" value="Regulatory_FmdB_Zinc_ribbon"/>
</dbReference>
<evidence type="ECO:0000313" key="4">
    <source>
        <dbReference type="Proteomes" id="UP001626537"/>
    </source>
</evidence>
<dbReference type="RefSeq" id="WP_407346538.1">
    <property type="nucleotide sequence ID" value="NZ_CP136864.1"/>
</dbReference>
<dbReference type="Gene3D" id="2.20.28.30">
    <property type="entry name" value="RNA polymerase ii, chain L"/>
    <property type="match status" value="1"/>
</dbReference>
<dbReference type="EMBL" id="CP136864">
    <property type="protein sequence ID" value="WOJ91971.1"/>
    <property type="molecule type" value="Genomic_DNA"/>
</dbReference>
<evidence type="ECO:0000313" key="3">
    <source>
        <dbReference type="EMBL" id="WOJ91971.1"/>
    </source>
</evidence>
<keyword evidence="4" id="KW-1185">Reference proteome</keyword>
<dbReference type="NCBIfam" id="TIGR02605">
    <property type="entry name" value="CxxC_CxxC_SSSS"/>
    <property type="match status" value="1"/>
</dbReference>
<proteinExistence type="predicted"/>